<evidence type="ECO:0000256" key="2">
    <source>
        <dbReference type="SAM" id="MobiDB-lite"/>
    </source>
</evidence>
<feature type="compositionally biased region" description="Polar residues" evidence="2">
    <location>
        <begin position="14"/>
        <end position="25"/>
    </location>
</feature>
<keyword evidence="4" id="KW-1185">Reference proteome</keyword>
<dbReference type="Proteomes" id="UP000246991">
    <property type="component" value="Unassembled WGS sequence"/>
</dbReference>
<evidence type="ECO:0000313" key="4">
    <source>
        <dbReference type="Proteomes" id="UP000246991"/>
    </source>
</evidence>
<gene>
    <name evidence="3" type="ORF">C7212DRAFT_30082</name>
</gene>
<organism evidence="3 4">
    <name type="scientific">Tuber magnatum</name>
    <name type="common">white Piedmont truffle</name>
    <dbReference type="NCBI Taxonomy" id="42249"/>
    <lineage>
        <taxon>Eukaryota</taxon>
        <taxon>Fungi</taxon>
        <taxon>Dikarya</taxon>
        <taxon>Ascomycota</taxon>
        <taxon>Pezizomycotina</taxon>
        <taxon>Pezizomycetes</taxon>
        <taxon>Pezizales</taxon>
        <taxon>Tuberaceae</taxon>
        <taxon>Tuber</taxon>
    </lineage>
</organism>
<dbReference type="AlphaFoldDB" id="A0A317SP13"/>
<dbReference type="InterPro" id="IPR011990">
    <property type="entry name" value="TPR-like_helical_dom_sf"/>
</dbReference>
<dbReference type="CDD" id="cd24142">
    <property type="entry name" value="ACL4-like"/>
    <property type="match status" value="1"/>
</dbReference>
<reference evidence="3 4" key="1">
    <citation type="submission" date="2018-03" db="EMBL/GenBank/DDBJ databases">
        <title>Genomes of Pezizomycetes fungi and the evolution of truffles.</title>
        <authorList>
            <person name="Murat C."/>
            <person name="Payen T."/>
            <person name="Noel B."/>
            <person name="Kuo A."/>
            <person name="Martin F.M."/>
        </authorList>
    </citation>
    <scope>NUCLEOTIDE SEQUENCE [LARGE SCALE GENOMIC DNA]</scope>
    <source>
        <strain evidence="3">091103-1</strain>
    </source>
</reference>
<proteinExistence type="predicted"/>
<dbReference type="Gene3D" id="1.25.40.10">
    <property type="entry name" value="Tetratricopeptide repeat domain"/>
    <property type="match status" value="2"/>
</dbReference>
<feature type="region of interest" description="Disordered" evidence="2">
    <location>
        <begin position="1"/>
        <end position="27"/>
    </location>
</feature>
<dbReference type="SUPFAM" id="SSF48452">
    <property type="entry name" value="TPR-like"/>
    <property type="match status" value="1"/>
</dbReference>
<protein>
    <submittedName>
        <fullName evidence="3">TPR-like protein</fullName>
    </submittedName>
</protein>
<sequence length="373" mass="40924">SKSKLKSSKREKSVLNSTGAFSTNPHAKPDERLLIEATALLHESSSPNAALPLLKRYLLTNPNSPQALDILGEAHIELGDTEAAFAAFSQSASLDPEGQAPPVGTGPEKFLWLAQLSSAEAAVAYYEQGVEIIKHWLSTPTASDPAITAERGLPKKLVSALCGLAEIYMSDLCMSPDAESRCERYVTEALLALPDSAVALQTLASMRISQQRVEDAVAALKRAFDGWRGLPPVHGDVPPYADRVNLSKLLIETGEYEIALEVLERLKDENDQLPDLWYLGGWCLFLLGEGEKEREGGGEWEESWGAAREWLENCLLLYNTLEWEDEGIRDHTKEILSNIGKEIPEEMNEDEGAEDGEEDGEGEGGWESDDNDD</sequence>
<dbReference type="Pfam" id="PF13432">
    <property type="entry name" value="TPR_16"/>
    <property type="match status" value="1"/>
</dbReference>
<accession>A0A317SP13</accession>
<feature type="repeat" description="TPR" evidence="1">
    <location>
        <begin position="65"/>
        <end position="98"/>
    </location>
</feature>
<name>A0A317SP13_9PEZI</name>
<dbReference type="OrthoDB" id="1914839at2759"/>
<keyword evidence="1" id="KW-0802">TPR repeat</keyword>
<comment type="caution">
    <text evidence="3">The sequence shown here is derived from an EMBL/GenBank/DDBJ whole genome shotgun (WGS) entry which is preliminary data.</text>
</comment>
<dbReference type="InterPro" id="IPR019734">
    <property type="entry name" value="TPR_rpt"/>
</dbReference>
<evidence type="ECO:0000256" key="1">
    <source>
        <dbReference type="PROSITE-ProRule" id="PRU00339"/>
    </source>
</evidence>
<dbReference type="PROSITE" id="PS50005">
    <property type="entry name" value="TPR"/>
    <property type="match status" value="1"/>
</dbReference>
<feature type="region of interest" description="Disordered" evidence="2">
    <location>
        <begin position="339"/>
        <end position="373"/>
    </location>
</feature>
<feature type="non-terminal residue" evidence="3">
    <location>
        <position position="1"/>
    </location>
</feature>
<dbReference type="EMBL" id="PYWC01000039">
    <property type="protein sequence ID" value="PWW76058.1"/>
    <property type="molecule type" value="Genomic_DNA"/>
</dbReference>
<dbReference type="STRING" id="42249.A0A317SP13"/>
<feature type="non-terminal residue" evidence="3">
    <location>
        <position position="373"/>
    </location>
</feature>
<feature type="compositionally biased region" description="Acidic residues" evidence="2">
    <location>
        <begin position="345"/>
        <end position="373"/>
    </location>
</feature>
<evidence type="ECO:0000313" key="3">
    <source>
        <dbReference type="EMBL" id="PWW76058.1"/>
    </source>
</evidence>